<evidence type="ECO:0000256" key="1">
    <source>
        <dbReference type="SAM" id="MobiDB-lite"/>
    </source>
</evidence>
<reference evidence="2" key="1">
    <citation type="submission" date="2019-04" db="EMBL/GenBank/DDBJ databases">
        <title>Genome assembly of Zosterops borbonicus 15179.</title>
        <authorList>
            <person name="Leroy T."/>
            <person name="Anselmetti Y."/>
            <person name="Tilak M.-K."/>
            <person name="Nabholz B."/>
        </authorList>
    </citation>
    <scope>NUCLEOTIDE SEQUENCE</scope>
    <source>
        <strain evidence="2">HGM_15179</strain>
        <tissue evidence="2">Muscle</tissue>
    </source>
</reference>
<protein>
    <submittedName>
        <fullName evidence="2">Uncharacterized protein</fullName>
    </submittedName>
</protein>
<comment type="caution">
    <text evidence="2">The sequence shown here is derived from an EMBL/GenBank/DDBJ whole genome shotgun (WGS) entry which is preliminary data.</text>
</comment>
<evidence type="ECO:0000313" key="3">
    <source>
        <dbReference type="Proteomes" id="UP000796761"/>
    </source>
</evidence>
<organism evidence="2 3">
    <name type="scientific">Zosterops borbonicus</name>
    <dbReference type="NCBI Taxonomy" id="364589"/>
    <lineage>
        <taxon>Eukaryota</taxon>
        <taxon>Metazoa</taxon>
        <taxon>Chordata</taxon>
        <taxon>Craniata</taxon>
        <taxon>Vertebrata</taxon>
        <taxon>Euteleostomi</taxon>
        <taxon>Archelosauria</taxon>
        <taxon>Archosauria</taxon>
        <taxon>Dinosauria</taxon>
        <taxon>Saurischia</taxon>
        <taxon>Theropoda</taxon>
        <taxon>Coelurosauria</taxon>
        <taxon>Aves</taxon>
        <taxon>Neognathae</taxon>
        <taxon>Neoaves</taxon>
        <taxon>Telluraves</taxon>
        <taxon>Australaves</taxon>
        <taxon>Passeriformes</taxon>
        <taxon>Sylvioidea</taxon>
        <taxon>Zosteropidae</taxon>
        <taxon>Zosterops</taxon>
    </lineage>
</organism>
<proteinExistence type="predicted"/>
<dbReference type="EMBL" id="SWJQ01005731">
    <property type="protein sequence ID" value="TRZ05199.1"/>
    <property type="molecule type" value="Genomic_DNA"/>
</dbReference>
<dbReference type="Proteomes" id="UP000796761">
    <property type="component" value="Unassembled WGS sequence"/>
</dbReference>
<keyword evidence="3" id="KW-1185">Reference proteome</keyword>
<sequence>MTIRISRFGTGIGAGILILEVVHGQCHRALPVVPGDRDLACDRSGVEGAATATADVRNELQPLPGALADPHHCFTPEIEPRSAAEQSQGPPGVCLAPPDSSRVTAALGDKGQIER</sequence>
<accession>A0A8K1FTL2</accession>
<gene>
    <name evidence="2" type="ORF">HGM15179_021910</name>
</gene>
<feature type="region of interest" description="Disordered" evidence="1">
    <location>
        <begin position="76"/>
        <end position="115"/>
    </location>
</feature>
<name>A0A8K1FTL2_9PASS</name>
<evidence type="ECO:0000313" key="2">
    <source>
        <dbReference type="EMBL" id="TRZ05199.1"/>
    </source>
</evidence>
<dbReference type="AlphaFoldDB" id="A0A8K1FTL2"/>